<comment type="caution">
    <text evidence="10">The sequence shown here is derived from an EMBL/GenBank/DDBJ whole genome shotgun (WGS) entry which is preliminary data.</text>
</comment>
<comment type="subcellular location">
    <subcellularLocation>
        <location evidence="7">Nucleus</location>
    </subcellularLocation>
</comment>
<dbReference type="PANTHER" id="PTHR12395:SF9">
    <property type="entry name" value="DECAPPING AND EXORIBONUCLEASE PROTEIN"/>
    <property type="match status" value="1"/>
</dbReference>
<evidence type="ECO:0000256" key="6">
    <source>
        <dbReference type="ARBA" id="ARBA00048124"/>
    </source>
</evidence>
<keyword evidence="11" id="KW-1185">Reference proteome</keyword>
<comment type="similarity">
    <text evidence="2 7">Belongs to the DXO/Dom3Z family.</text>
</comment>
<evidence type="ECO:0000313" key="10">
    <source>
        <dbReference type="EMBL" id="KPI42515.1"/>
    </source>
</evidence>
<dbReference type="EC" id="3.6.1.-" evidence="7"/>
<keyword evidence="7" id="KW-0540">Nuclease</keyword>
<dbReference type="GeneID" id="28742016"/>
<keyword evidence="7" id="KW-0539">Nucleus</keyword>
<dbReference type="GO" id="GO:0110155">
    <property type="term" value="P:NAD-cap decapping"/>
    <property type="evidence" value="ECO:0007669"/>
    <property type="project" value="TreeGrafter"/>
</dbReference>
<evidence type="ECO:0000256" key="1">
    <source>
        <dbReference type="ARBA" id="ARBA00001968"/>
    </source>
</evidence>
<dbReference type="PANTHER" id="PTHR12395">
    <property type="entry name" value="DOM-3 RELATED"/>
    <property type="match status" value="1"/>
</dbReference>
<dbReference type="EMBL" id="LFJN01000007">
    <property type="protein sequence ID" value="KPI42515.1"/>
    <property type="molecule type" value="Genomic_DNA"/>
</dbReference>
<protein>
    <recommendedName>
        <fullName evidence="7">Decapping nuclease</fullName>
        <ecNumber evidence="7">3.6.1.-</ecNumber>
    </recommendedName>
</protein>
<evidence type="ECO:0000256" key="5">
    <source>
        <dbReference type="ARBA" id="ARBA00046211"/>
    </source>
</evidence>
<evidence type="ECO:0000259" key="9">
    <source>
        <dbReference type="Pfam" id="PF08652"/>
    </source>
</evidence>
<dbReference type="OrthoDB" id="5853397at2759"/>
<feature type="region of interest" description="Disordered" evidence="8">
    <location>
        <begin position="382"/>
        <end position="413"/>
    </location>
</feature>
<dbReference type="AlphaFoldDB" id="A0A0N1P020"/>
<evidence type="ECO:0000256" key="7">
    <source>
        <dbReference type="RuleBase" id="RU367113"/>
    </source>
</evidence>
<gene>
    <name evidence="10" type="ORF">AB675_9589</name>
</gene>
<evidence type="ECO:0000256" key="2">
    <source>
        <dbReference type="ARBA" id="ARBA00006562"/>
    </source>
</evidence>
<sequence length="413" mass="47305">MVEIHTFSILPSHHAGVGNAAIRRPREITYFSFDDDHRFRLDASSLRYFYRPTLPADLNQGFETFRQLDDSKDDHLDGLVDAVAAHEANKGLKLDVDILTWRGMMTKIMTAPYANFDEWEMNATLFQGTIFIEENRDKKLESREKQNQAGAHRGQMSQDLMSFWGYKFETLSLLPKTWSETPREYIESRETEVVSNYAQYCSIVRTGFGSTKLIIGGEVDAVEAYKPEDSKEPINWIELKTTAEISNDRDIVKFERKLLKFWAQSFLLGVPKVIVGYRSSQGMLERLEEIDTQTIPDRVLRGRRTWTQMCINITSDFLAWLKTIITSEGTWRIRKRERSPDLEVFKVEETGTGDILSEAFLRWRTLGQLSMPSTELELAANPIANGHNSTGNGEVTDRPEETRPEASPLSDIG</sequence>
<evidence type="ECO:0000256" key="8">
    <source>
        <dbReference type="SAM" id="MobiDB-lite"/>
    </source>
</evidence>
<proteinExistence type="inferred from homology"/>
<evidence type="ECO:0000313" key="11">
    <source>
        <dbReference type="Proteomes" id="UP000038010"/>
    </source>
</evidence>
<feature type="domain" description="RAI1-like" evidence="9">
    <location>
        <begin position="23"/>
        <end position="360"/>
    </location>
</feature>
<comment type="function">
    <text evidence="5">Decapping enzyme for NAD-capped RNAs: specifically hydrolyzes the nicotinamide adenine dinucleotide (NAD) cap from a subset of RNAs by removing the entire NAD moiety from the 5'-end of an NAD-capped RNA. The NAD-cap is present at the 5'-end of some RNAs and snoRNAs. In contrast to the canonical 5'-end N7 methylguanosine (m7G) cap, the NAD cap promotes mRNA decay. Also acts as a non-canonical decapping enzyme that removes the entire cap structure of m7G capped or incompletely capped RNAs. Has decapping activity toward incomplete 5'-end m7G cap mRNAs such as unmethylated 5'-end-capped RNA (cap0), while it has no activity toward 2'-O-ribose methylated m7G cap (cap1). Also possesses RNA 5'-pyrophosphohydrolase activity by hydrolyzing the 5'-end triphosphate to release pyrophosphates. Stimulates exoribonuclease activity of Rat1, allowing it to degrade RNAs with stable secondary structure more effectively.</text>
</comment>
<dbReference type="GO" id="GO:0000956">
    <property type="term" value="P:nuclear-transcribed mRNA catabolic process"/>
    <property type="evidence" value="ECO:0007669"/>
    <property type="project" value="TreeGrafter"/>
</dbReference>
<dbReference type="Proteomes" id="UP000038010">
    <property type="component" value="Unassembled WGS sequence"/>
</dbReference>
<dbReference type="InterPro" id="IPR013961">
    <property type="entry name" value="RAI1"/>
</dbReference>
<keyword evidence="7" id="KW-0547">Nucleotide-binding</keyword>
<dbReference type="RefSeq" id="XP_018002478.1">
    <property type="nucleotide sequence ID" value="XM_018150136.1"/>
</dbReference>
<accession>A0A0N1P020</accession>
<feature type="compositionally biased region" description="Basic and acidic residues" evidence="8">
    <location>
        <begin position="395"/>
        <end position="404"/>
    </location>
</feature>
<name>A0A0N1P020_9EURO</name>
<comment type="cofactor">
    <cofactor evidence="1 7">
        <name>a divalent metal cation</name>
        <dbReference type="ChEBI" id="CHEBI:60240"/>
    </cofactor>
</comment>
<dbReference type="STRING" id="1664694.A0A0N1P020"/>
<evidence type="ECO:0000256" key="4">
    <source>
        <dbReference type="ARBA" id="ARBA00044692"/>
    </source>
</evidence>
<dbReference type="GO" id="GO:0004518">
    <property type="term" value="F:nuclease activity"/>
    <property type="evidence" value="ECO:0007669"/>
    <property type="project" value="UniProtKB-KW"/>
</dbReference>
<keyword evidence="7" id="KW-0694">RNA-binding</keyword>
<dbReference type="Pfam" id="PF08652">
    <property type="entry name" value="RAI1"/>
    <property type="match status" value="1"/>
</dbReference>
<dbReference type="VEuPathDB" id="FungiDB:AB675_9589"/>
<comment type="catalytic activity">
    <reaction evidence="4">
        <text>a 5'-end triphospho-ribonucleoside in mRNA + H2O = a 5'-end phospho-ribonucleoside in mRNA + diphosphate + H(+)</text>
        <dbReference type="Rhea" id="RHEA:78683"/>
        <dbReference type="Rhea" id="RHEA-COMP:15692"/>
        <dbReference type="Rhea" id="RHEA-COMP:17164"/>
        <dbReference type="ChEBI" id="CHEBI:15377"/>
        <dbReference type="ChEBI" id="CHEBI:15378"/>
        <dbReference type="ChEBI" id="CHEBI:33019"/>
        <dbReference type="ChEBI" id="CHEBI:138282"/>
        <dbReference type="ChEBI" id="CHEBI:167618"/>
    </reaction>
    <physiologicalReaction direction="left-to-right" evidence="4">
        <dbReference type="Rhea" id="RHEA:78684"/>
    </physiologicalReaction>
</comment>
<comment type="catalytic activity">
    <reaction evidence="6">
        <text>a 5'-end NAD(+)-phospho-ribonucleoside in mRNA + H2O = a 5'-end phospho-ribonucleoside in mRNA + NAD(+) + H(+)</text>
        <dbReference type="Rhea" id="RHEA:60880"/>
        <dbReference type="Rhea" id="RHEA-COMP:15692"/>
        <dbReference type="Rhea" id="RHEA-COMP:15698"/>
        <dbReference type="ChEBI" id="CHEBI:15377"/>
        <dbReference type="ChEBI" id="CHEBI:15378"/>
        <dbReference type="ChEBI" id="CHEBI:57540"/>
        <dbReference type="ChEBI" id="CHEBI:138282"/>
        <dbReference type="ChEBI" id="CHEBI:144029"/>
    </reaction>
    <physiologicalReaction direction="left-to-right" evidence="6">
        <dbReference type="Rhea" id="RHEA:60881"/>
    </physiologicalReaction>
</comment>
<dbReference type="InterPro" id="IPR039039">
    <property type="entry name" value="RAI1-like_fam"/>
</dbReference>
<keyword evidence="7" id="KW-0378">Hydrolase</keyword>
<dbReference type="GO" id="GO:0034353">
    <property type="term" value="F:mRNA 5'-diphosphatase activity"/>
    <property type="evidence" value="ECO:0007669"/>
    <property type="project" value="TreeGrafter"/>
</dbReference>
<organism evidence="10 11">
    <name type="scientific">Cyphellophora attinorum</name>
    <dbReference type="NCBI Taxonomy" id="1664694"/>
    <lineage>
        <taxon>Eukaryota</taxon>
        <taxon>Fungi</taxon>
        <taxon>Dikarya</taxon>
        <taxon>Ascomycota</taxon>
        <taxon>Pezizomycotina</taxon>
        <taxon>Eurotiomycetes</taxon>
        <taxon>Chaetothyriomycetidae</taxon>
        <taxon>Chaetothyriales</taxon>
        <taxon>Cyphellophoraceae</taxon>
        <taxon>Cyphellophora</taxon>
    </lineage>
</organism>
<dbReference type="GO" id="GO:0005634">
    <property type="term" value="C:nucleus"/>
    <property type="evidence" value="ECO:0007669"/>
    <property type="project" value="UniProtKB-SubCell"/>
</dbReference>
<keyword evidence="7" id="KW-0479">Metal-binding</keyword>
<evidence type="ECO:0000256" key="3">
    <source>
        <dbReference type="ARBA" id="ARBA00044676"/>
    </source>
</evidence>
<dbReference type="GO" id="GO:0003723">
    <property type="term" value="F:RNA binding"/>
    <property type="evidence" value="ECO:0007669"/>
    <property type="project" value="UniProtKB-KW"/>
</dbReference>
<reference evidence="10 11" key="1">
    <citation type="submission" date="2015-06" db="EMBL/GenBank/DDBJ databases">
        <title>Draft genome of the ant-associated black yeast Phialophora attae CBS 131958.</title>
        <authorList>
            <person name="Moreno L.F."/>
            <person name="Stielow B.J."/>
            <person name="de Hoog S."/>
            <person name="Vicente V.A."/>
            <person name="Weiss V.A."/>
            <person name="de Vries M."/>
            <person name="Cruz L.M."/>
            <person name="Souza E.M."/>
        </authorList>
    </citation>
    <scope>NUCLEOTIDE SEQUENCE [LARGE SCALE GENOMIC DNA]</scope>
    <source>
        <strain evidence="10 11">CBS 131958</strain>
    </source>
</reference>
<comment type="catalytic activity">
    <reaction evidence="3">
        <text>a 5'-end (N(7)-methyl 5'-triphosphoguanosine)-ribonucleoside-ribonucleotide in mRNA + H2O = a (N(7)-methyl 5'-triphosphoguanosine)-nucleoside + a 5'-end phospho-ribonucleoside in mRNA + H(+)</text>
        <dbReference type="Rhea" id="RHEA:66928"/>
        <dbReference type="Rhea" id="RHEA-COMP:15692"/>
        <dbReference type="Rhea" id="RHEA-COMP:17313"/>
        <dbReference type="ChEBI" id="CHEBI:15377"/>
        <dbReference type="ChEBI" id="CHEBI:15378"/>
        <dbReference type="ChEBI" id="CHEBI:138282"/>
        <dbReference type="ChEBI" id="CHEBI:172876"/>
        <dbReference type="ChEBI" id="CHEBI:172877"/>
    </reaction>
    <physiologicalReaction direction="left-to-right" evidence="3">
        <dbReference type="Rhea" id="RHEA:66929"/>
    </physiologicalReaction>
</comment>
<dbReference type="GO" id="GO:0005829">
    <property type="term" value="C:cytosol"/>
    <property type="evidence" value="ECO:0007669"/>
    <property type="project" value="TreeGrafter"/>
</dbReference>
<dbReference type="GO" id="GO:0046872">
    <property type="term" value="F:metal ion binding"/>
    <property type="evidence" value="ECO:0007669"/>
    <property type="project" value="UniProtKB-KW"/>
</dbReference>
<dbReference type="GO" id="GO:0000166">
    <property type="term" value="F:nucleotide binding"/>
    <property type="evidence" value="ECO:0007669"/>
    <property type="project" value="UniProtKB-KW"/>
</dbReference>